<evidence type="ECO:0000256" key="1">
    <source>
        <dbReference type="SAM" id="SignalP"/>
    </source>
</evidence>
<keyword evidence="1" id="KW-0732">Signal</keyword>
<keyword evidence="3" id="KW-1185">Reference proteome</keyword>
<gene>
    <name evidence="2" type="ORF">A1s21148_04480</name>
</gene>
<feature type="signal peptide" evidence="1">
    <location>
        <begin position="1"/>
        <end position="30"/>
    </location>
</feature>
<protein>
    <submittedName>
        <fullName evidence="2">Uncharacterized protein</fullName>
    </submittedName>
</protein>
<feature type="chain" id="PRO_5042017800" evidence="1">
    <location>
        <begin position="31"/>
        <end position="558"/>
    </location>
</feature>
<name>A0AAC9YRH0_9ACTN</name>
<dbReference type="Proteomes" id="UP000217144">
    <property type="component" value="Chromosome"/>
</dbReference>
<evidence type="ECO:0000313" key="3">
    <source>
        <dbReference type="Proteomes" id="UP000217144"/>
    </source>
</evidence>
<sequence>MNQRFTKFASPLISLVLLFSVAAFAPPARAADSFVYTDFAANDFGLWSQSSIYGQDQKGSKKLEDWKQLWCSGWDDPSCSVYDNLFADLILSPCVNEADRACLDGIEAKNASGALEKLTLYGEATSQKIARYQFKSGTNLVDVPAGGGLSIWKSSEKNADGTDRLYAAHILLRYIATSSRQSGEAADKIVLSDFKGQIYPVRLKSGAACTEFAIGTQCVDSANFDGSEKLAVTLRMNKDLTGWIFGRMQNSEFAVTSLDASYNKIRIGGDVTFVPELSAKVAKSEISKDAKLEKYLRDFFTVGRVGVSVPNPGSGSFNDGGVGGNTSTTYAGFLEAQTTTRLFSVNFEKFALFSAFEDHFKPYSPAASNNGRNILRQTNSIFWNFGANTYLGTNKCSADKTKLHGMVVTNAPIFENGPPEFKDGSLNYRVAGIHKNGDGSVFKGRYTYIVQSDTARCYYGFSKAPIEARVEVVSASNSSQVATVLVSEKDGFIKLQADNFTFSTPTIKVKFTQDSAQPTATTPKAASKKSSTLTCIKGKTSKKITGVNPKCPAGYKKK</sequence>
<dbReference type="KEGG" id="plan:A1s21148_04480"/>
<organism evidence="2 3">
    <name type="scientific">Candidatus Planktophila lacus</name>
    <dbReference type="NCBI Taxonomy" id="1884913"/>
    <lineage>
        <taxon>Bacteria</taxon>
        <taxon>Bacillati</taxon>
        <taxon>Actinomycetota</taxon>
        <taxon>Actinomycetes</taxon>
        <taxon>Candidatus Nanopelagicales</taxon>
        <taxon>Candidatus Nanopelagicaceae</taxon>
        <taxon>Candidatus Planktophila</taxon>
    </lineage>
</organism>
<proteinExistence type="predicted"/>
<dbReference type="AlphaFoldDB" id="A0AAC9YRH0"/>
<reference evidence="2 3" key="1">
    <citation type="submission" date="2016-07" db="EMBL/GenBank/DDBJ databases">
        <title>High microdiversification within the ubiquitous acI lineage of Actinobacteria.</title>
        <authorList>
            <person name="Neuenschwander S.M."/>
            <person name="Salcher M."/>
            <person name="Ghai R."/>
            <person name="Pernthaler J."/>
        </authorList>
    </citation>
    <scope>NUCLEOTIDE SEQUENCE [LARGE SCALE GENOMIC DNA]</scope>
    <source>
        <strain evidence="2">MMS-21-148</strain>
    </source>
</reference>
<dbReference type="RefSeq" id="WP_095671255.1">
    <property type="nucleotide sequence ID" value="NZ_CP016769.1"/>
</dbReference>
<dbReference type="EMBL" id="CP016769">
    <property type="protein sequence ID" value="ASY10770.1"/>
    <property type="molecule type" value="Genomic_DNA"/>
</dbReference>
<evidence type="ECO:0000313" key="2">
    <source>
        <dbReference type="EMBL" id="ASY10770.1"/>
    </source>
</evidence>
<accession>A0AAC9YRH0</accession>